<evidence type="ECO:0000256" key="3">
    <source>
        <dbReference type="ARBA" id="ARBA00022448"/>
    </source>
</evidence>
<keyword evidence="4 25" id="KW-0812">Transmembrane</keyword>
<comment type="function">
    <text evidence="23">Lysosomal dipeptide uniporter that selectively exports lysine, arginine or histidine-containing dipeptides with a net positive charge from the lysosome lumen into the cytosol. Could play a role in a specific type of protein O-glycosylation indirectly regulating macrophages migration and tissue invasion. Also essential for liver homeostasis.</text>
</comment>
<evidence type="ECO:0000256" key="9">
    <source>
        <dbReference type="ARBA" id="ARBA00044878"/>
    </source>
</evidence>
<dbReference type="Gene3D" id="1.20.1250.20">
    <property type="entry name" value="MFS general substrate transporter like domains"/>
    <property type="match status" value="2"/>
</dbReference>
<evidence type="ECO:0000256" key="5">
    <source>
        <dbReference type="ARBA" id="ARBA00022989"/>
    </source>
</evidence>
<reference evidence="27" key="1">
    <citation type="submission" date="2019-06" db="EMBL/GenBank/DDBJ databases">
        <authorList>
            <person name="Murdoch R.W."/>
            <person name="Fathepure B."/>
        </authorList>
    </citation>
    <scope>NUCLEOTIDE SEQUENCE</scope>
</reference>
<evidence type="ECO:0000256" key="1">
    <source>
        <dbReference type="ARBA" id="ARBA00004155"/>
    </source>
</evidence>
<feature type="transmembrane region" description="Helical" evidence="25">
    <location>
        <begin position="349"/>
        <end position="374"/>
    </location>
</feature>
<comment type="catalytic activity">
    <reaction evidence="8">
        <text>L-lysyl-L-alanine(out) = L-lysyl-L-alanine(in)</text>
        <dbReference type="Rhea" id="RHEA:79399"/>
        <dbReference type="ChEBI" id="CHEBI:229954"/>
    </reaction>
</comment>
<evidence type="ECO:0000256" key="13">
    <source>
        <dbReference type="ARBA" id="ARBA00044893"/>
    </source>
</evidence>
<keyword evidence="5 25" id="KW-1133">Transmembrane helix</keyword>
<comment type="catalytic activity">
    <reaction evidence="14">
        <text>L-aspartyl-L-lysine(out) = L-aspartyl-L-lysine(in)</text>
        <dbReference type="Rhea" id="RHEA:79411"/>
        <dbReference type="ChEBI" id="CHEBI:229953"/>
    </reaction>
</comment>
<keyword evidence="3" id="KW-0813">Transport</keyword>
<comment type="catalytic activity">
    <reaction evidence="15">
        <text>L-arginyl-L-alpha-amino acid(out) = L-arginyl-L-alpha-amino acid(in)</text>
        <dbReference type="Rhea" id="RHEA:79371"/>
        <dbReference type="ChEBI" id="CHEBI:84315"/>
    </reaction>
</comment>
<feature type="transmembrane region" description="Helical" evidence="25">
    <location>
        <begin position="43"/>
        <end position="59"/>
    </location>
</feature>
<evidence type="ECO:0000256" key="23">
    <source>
        <dbReference type="ARBA" id="ARBA00045709"/>
    </source>
</evidence>
<protein>
    <recommendedName>
        <fullName evidence="21">Lysosomal dipeptide transporter MFSD1</fullName>
    </recommendedName>
    <alternativeName>
        <fullName evidence="22">Major facilitator superfamily domain-containing protein 1</fullName>
    </alternativeName>
</protein>
<dbReference type="SUPFAM" id="SSF103473">
    <property type="entry name" value="MFS general substrate transporter"/>
    <property type="match status" value="1"/>
</dbReference>
<feature type="transmembrane region" description="Helical" evidence="25">
    <location>
        <begin position="135"/>
        <end position="157"/>
    </location>
</feature>
<evidence type="ECO:0000256" key="10">
    <source>
        <dbReference type="ARBA" id="ARBA00044881"/>
    </source>
</evidence>
<comment type="catalytic activity">
    <reaction evidence="18">
        <text>L-histidyl-L-alpha-amino acid(out) = L-histidyl-L-alpha-amino acid(in)</text>
        <dbReference type="Rhea" id="RHEA:79379"/>
        <dbReference type="ChEBI" id="CHEBI:229964"/>
    </reaction>
</comment>
<dbReference type="PROSITE" id="PS00216">
    <property type="entry name" value="SUGAR_TRANSPORT_1"/>
    <property type="match status" value="1"/>
</dbReference>
<evidence type="ECO:0000256" key="12">
    <source>
        <dbReference type="ARBA" id="ARBA00044891"/>
    </source>
</evidence>
<evidence type="ECO:0000256" key="22">
    <source>
        <dbReference type="ARBA" id="ARBA00045018"/>
    </source>
</evidence>
<feature type="transmembrane region" description="Helical" evidence="25">
    <location>
        <begin position="104"/>
        <end position="123"/>
    </location>
</feature>
<sequence>MTHRHPPAGLAWLIWGLGACLYLVGFFQRVATGVMGDELMSDFAIGAAGLGNLSAFYFYTCAAMQIPTGLLADNWGPRRLLTAGSVAAAAGGLLFSLAPQFWLAGIGRAVVGGGVAVAFVCIMKLASHWMAPRQFAFAMGSALLVGIIGAVSAGVPLAAAVTTVGWRPVMAGVAVGTAILAAAIWWVVRDDPAPAGYRSHAAVAHGDGPGARESLATVLRYRETWLLTLAPGGLAGPVLTFAGLWGVPFLVTHYGFSRTVATSYCTLLLVTWALGGPLLGALSDRLGRRRPLYIAAFATSAAAWAAVILIPALPPMALAAVLALAGFAAGGIIIGFAQAREAVPAECAGTVGGVVNTGVLIAPMLLQPAIGVVLDWNWDGTLRGGTHIYPLHAYTEGFALMLAWSIAGTILVALTRERAPQAQTA</sequence>
<dbReference type="PANTHER" id="PTHR23512:SF3">
    <property type="entry name" value="MAJOR FACILITATOR SUPERFAMILY DOMAIN-CONTAINING PROTEIN 1"/>
    <property type="match status" value="1"/>
</dbReference>
<comment type="catalytic activity">
    <reaction evidence="12">
        <text>L-lysyl-L-alpha-amino acid(out) = L-lysyl-L-alpha-amino acid(in)</text>
        <dbReference type="Rhea" id="RHEA:79387"/>
        <dbReference type="ChEBI" id="CHEBI:229965"/>
    </reaction>
</comment>
<dbReference type="InterPro" id="IPR052187">
    <property type="entry name" value="MFSD1"/>
</dbReference>
<comment type="subunit">
    <text evidence="24">Homodimer. Interacts with lysosomal protein GLMP (via lumenal domain); the interaction starts while both proteins are still in the endoplasmic reticulum and is required for stabilization of MFSD1 in lysosomes but has no direct effect on its targeting to lysosomes or transporter activity.</text>
</comment>
<dbReference type="InterPro" id="IPR036259">
    <property type="entry name" value="MFS_trans_sf"/>
</dbReference>
<evidence type="ECO:0000256" key="24">
    <source>
        <dbReference type="ARBA" id="ARBA00046376"/>
    </source>
</evidence>
<evidence type="ECO:0000256" key="20">
    <source>
        <dbReference type="ARBA" id="ARBA00044924"/>
    </source>
</evidence>
<evidence type="ECO:0000256" key="15">
    <source>
        <dbReference type="ARBA" id="ARBA00044899"/>
    </source>
</evidence>
<feature type="transmembrane region" description="Helical" evidence="25">
    <location>
        <begin position="12"/>
        <end position="31"/>
    </location>
</feature>
<keyword evidence="6 25" id="KW-0472">Membrane</keyword>
<feature type="transmembrane region" description="Helical" evidence="25">
    <location>
        <begin position="292"/>
        <end position="310"/>
    </location>
</feature>
<evidence type="ECO:0000256" key="18">
    <source>
        <dbReference type="ARBA" id="ARBA00044912"/>
    </source>
</evidence>
<evidence type="ECO:0000313" key="27">
    <source>
        <dbReference type="EMBL" id="QEA05886.1"/>
    </source>
</evidence>
<dbReference type="GO" id="GO:0022857">
    <property type="term" value="F:transmembrane transporter activity"/>
    <property type="evidence" value="ECO:0007669"/>
    <property type="project" value="InterPro"/>
</dbReference>
<comment type="catalytic activity">
    <reaction evidence="11">
        <text>L-alpha-aminoacyl-L-histidine(out) = L-alpha-aminoacyl-L-histidine(in)</text>
        <dbReference type="Rhea" id="RHEA:79375"/>
        <dbReference type="ChEBI" id="CHEBI:229967"/>
    </reaction>
</comment>
<feature type="domain" description="Major facilitator superfamily (MFS) profile" evidence="26">
    <location>
        <begin position="13"/>
        <end position="420"/>
    </location>
</feature>
<evidence type="ECO:0000256" key="25">
    <source>
        <dbReference type="SAM" id="Phobius"/>
    </source>
</evidence>
<feature type="transmembrane region" description="Helical" evidence="25">
    <location>
        <begin position="394"/>
        <end position="414"/>
    </location>
</feature>
<dbReference type="AlphaFoldDB" id="A0A5B8RB25"/>
<feature type="transmembrane region" description="Helical" evidence="25">
    <location>
        <begin position="316"/>
        <end position="337"/>
    </location>
</feature>
<gene>
    <name evidence="27" type="primary">sauU_2</name>
    <name evidence="27" type="ORF">KBTEX_02214</name>
</gene>
<comment type="catalytic activity">
    <reaction evidence="10">
        <text>L-alpha-aminoacyl-L-arginine(out) = L-alpha-aminoacyl-L-arginine(in)</text>
        <dbReference type="Rhea" id="RHEA:79367"/>
        <dbReference type="ChEBI" id="CHEBI:229968"/>
    </reaction>
</comment>
<feature type="transmembrane region" description="Helical" evidence="25">
    <location>
        <begin position="80"/>
        <end position="98"/>
    </location>
</feature>
<evidence type="ECO:0000256" key="7">
    <source>
        <dbReference type="ARBA" id="ARBA00023228"/>
    </source>
</evidence>
<dbReference type="PANTHER" id="PTHR23512">
    <property type="entry name" value="MAJOR FACILITATOR SUPERFAMILY DOMAIN-CONTAINING PROTEIN 1"/>
    <property type="match status" value="1"/>
</dbReference>
<evidence type="ECO:0000256" key="19">
    <source>
        <dbReference type="ARBA" id="ARBA00044919"/>
    </source>
</evidence>
<evidence type="ECO:0000256" key="6">
    <source>
        <dbReference type="ARBA" id="ARBA00023136"/>
    </source>
</evidence>
<evidence type="ECO:0000256" key="4">
    <source>
        <dbReference type="ARBA" id="ARBA00022692"/>
    </source>
</evidence>
<dbReference type="EMBL" id="MN079115">
    <property type="protein sequence ID" value="QEA05886.1"/>
    <property type="molecule type" value="Genomic_DNA"/>
</dbReference>
<proteinExistence type="inferred from homology"/>
<evidence type="ECO:0000256" key="2">
    <source>
        <dbReference type="ARBA" id="ARBA00008335"/>
    </source>
</evidence>
<dbReference type="GO" id="GO:0016020">
    <property type="term" value="C:membrane"/>
    <property type="evidence" value="ECO:0007669"/>
    <property type="project" value="InterPro"/>
</dbReference>
<evidence type="ECO:0000256" key="21">
    <source>
        <dbReference type="ARBA" id="ARBA00044985"/>
    </source>
</evidence>
<name>A0A5B8RB25_9ZZZZ</name>
<comment type="similarity">
    <text evidence="2">Belongs to the major facilitator superfamily.</text>
</comment>
<comment type="catalytic activity">
    <reaction evidence="19">
        <text>L-alanyl-L-lysine(out) = L-alanyl-L-lysine(in)</text>
        <dbReference type="Rhea" id="RHEA:79415"/>
        <dbReference type="ChEBI" id="CHEBI:192470"/>
    </reaction>
</comment>
<evidence type="ECO:0000256" key="8">
    <source>
        <dbReference type="ARBA" id="ARBA00044876"/>
    </source>
</evidence>
<comment type="catalytic activity">
    <reaction evidence="13">
        <text>L-alpha-aminoacyl-L-lysine(out) = L-alpha-aminoacyl-L-lysine(in)</text>
        <dbReference type="Rhea" id="RHEA:79383"/>
        <dbReference type="ChEBI" id="CHEBI:229966"/>
    </reaction>
</comment>
<feature type="transmembrane region" description="Helical" evidence="25">
    <location>
        <begin position="169"/>
        <end position="188"/>
    </location>
</feature>
<dbReference type="InterPro" id="IPR005829">
    <property type="entry name" value="Sugar_transporter_CS"/>
</dbReference>
<comment type="subcellular location">
    <subcellularLocation>
        <location evidence="1">Lysosome membrane</location>
        <topology evidence="1">Multi-pass membrane protein</topology>
    </subcellularLocation>
</comment>
<comment type="catalytic activity">
    <reaction evidence="17">
        <text>L-arginyl-glycine(out) = L-arginyl-glycine(in)</text>
        <dbReference type="Rhea" id="RHEA:79391"/>
        <dbReference type="ChEBI" id="CHEBI:229955"/>
    </reaction>
</comment>
<evidence type="ECO:0000256" key="11">
    <source>
        <dbReference type="ARBA" id="ARBA00044884"/>
    </source>
</evidence>
<evidence type="ECO:0000256" key="16">
    <source>
        <dbReference type="ARBA" id="ARBA00044900"/>
    </source>
</evidence>
<comment type="catalytic activity">
    <reaction evidence="20">
        <text>L-lysyl-glycine(out) = L-lysyl-glycine(in)</text>
        <dbReference type="Rhea" id="RHEA:79407"/>
        <dbReference type="ChEBI" id="CHEBI:191202"/>
    </reaction>
</comment>
<dbReference type="PROSITE" id="PS50850">
    <property type="entry name" value="MFS"/>
    <property type="match status" value="1"/>
</dbReference>
<keyword evidence="7" id="KW-0458">Lysosome</keyword>
<comment type="catalytic activity">
    <reaction evidence="16">
        <text>L-lysyl-L-lysine(out) = L-lysyl-L-lysine(in)</text>
        <dbReference type="Rhea" id="RHEA:79403"/>
        <dbReference type="ChEBI" id="CHEBI:229956"/>
    </reaction>
</comment>
<dbReference type="InterPro" id="IPR011701">
    <property type="entry name" value="MFS"/>
</dbReference>
<dbReference type="InterPro" id="IPR020846">
    <property type="entry name" value="MFS_dom"/>
</dbReference>
<accession>A0A5B8RB25</accession>
<evidence type="ECO:0000259" key="26">
    <source>
        <dbReference type="PROSITE" id="PS50850"/>
    </source>
</evidence>
<organism evidence="27">
    <name type="scientific">uncultured organism</name>
    <dbReference type="NCBI Taxonomy" id="155900"/>
    <lineage>
        <taxon>unclassified sequences</taxon>
        <taxon>environmental samples</taxon>
    </lineage>
</organism>
<dbReference type="PROSITE" id="PS51257">
    <property type="entry name" value="PROKAR_LIPOPROTEIN"/>
    <property type="match status" value="1"/>
</dbReference>
<dbReference type="Pfam" id="PF07690">
    <property type="entry name" value="MFS_1"/>
    <property type="match status" value="1"/>
</dbReference>
<comment type="catalytic activity">
    <reaction evidence="9">
        <text>L-histidyl-glycine(out) = L-histidyl-glycine(in)</text>
        <dbReference type="Rhea" id="RHEA:79395"/>
        <dbReference type="ChEBI" id="CHEBI:229957"/>
    </reaction>
</comment>
<evidence type="ECO:0000256" key="17">
    <source>
        <dbReference type="ARBA" id="ARBA00044903"/>
    </source>
</evidence>
<evidence type="ECO:0000256" key="14">
    <source>
        <dbReference type="ARBA" id="ARBA00044898"/>
    </source>
</evidence>
<feature type="transmembrane region" description="Helical" evidence="25">
    <location>
        <begin position="259"/>
        <end position="280"/>
    </location>
</feature>
<feature type="transmembrane region" description="Helical" evidence="25">
    <location>
        <begin position="225"/>
        <end position="247"/>
    </location>
</feature>